<reference evidence="2 3" key="1">
    <citation type="journal article" date="2015" name="Nature">
        <title>rRNA introns, odd ribosomes, and small enigmatic genomes across a large radiation of phyla.</title>
        <authorList>
            <person name="Brown C.T."/>
            <person name="Hug L.A."/>
            <person name="Thomas B.C."/>
            <person name="Sharon I."/>
            <person name="Castelle C.J."/>
            <person name="Singh A."/>
            <person name="Wilkins M.J."/>
            <person name="Williams K.H."/>
            <person name="Banfield J.F."/>
        </authorList>
    </citation>
    <scope>NUCLEOTIDE SEQUENCE [LARGE SCALE GENOMIC DNA]</scope>
</reference>
<comment type="caution">
    <text evidence="2">The sequence shown here is derived from an EMBL/GenBank/DDBJ whole genome shotgun (WGS) entry which is preliminary data.</text>
</comment>
<keyword evidence="1" id="KW-0472">Membrane</keyword>
<gene>
    <name evidence="2" type="ORF">UW92_C0001G0014</name>
</gene>
<keyword evidence="1" id="KW-0812">Transmembrane</keyword>
<organism evidence="2 3">
    <name type="scientific">Candidatus Jorgensenbacteria bacterium GW2011_GWA2_45_13</name>
    <dbReference type="NCBI Taxonomy" id="1618662"/>
    <lineage>
        <taxon>Bacteria</taxon>
        <taxon>Candidatus Joergenseniibacteriota</taxon>
    </lineage>
</organism>
<accession>A0A0G1L9N3</accession>
<dbReference type="AlphaFoldDB" id="A0A0G1L9N3"/>
<keyword evidence="1" id="KW-1133">Transmembrane helix</keyword>
<protein>
    <submittedName>
        <fullName evidence="2">Uncharacterized protein</fullName>
    </submittedName>
</protein>
<evidence type="ECO:0000313" key="3">
    <source>
        <dbReference type="Proteomes" id="UP000033966"/>
    </source>
</evidence>
<dbReference type="EMBL" id="LCKF01000001">
    <property type="protein sequence ID" value="KKT92448.1"/>
    <property type="molecule type" value="Genomic_DNA"/>
</dbReference>
<dbReference type="Proteomes" id="UP000033966">
    <property type="component" value="Unassembled WGS sequence"/>
</dbReference>
<name>A0A0G1L9N3_9BACT</name>
<sequence length="241" mass="25922">MASFIGGFFLAYLLSVSFTDSIQGNLSSISKLVEYSYDLDFQDMIPGVLYNGSIRAAWAVPDSSLAGLEGRSIAVKVTASMENNSSAFFPLAFGGKSNWSESFLRCEVVNGTCANTSVLYAEIPVMVLPTEGMRETPAITLKSEIAEEGFSGEAGTSGLLESLKQIFQPNQSNSSAEEGGWEGAFLNFSENFSEGNFLDTLKPEGDGRDPIEFLRKNTLISIVALVIVVIITGAYLLNSKD</sequence>
<feature type="transmembrane region" description="Helical" evidence="1">
    <location>
        <begin position="218"/>
        <end position="237"/>
    </location>
</feature>
<evidence type="ECO:0000256" key="1">
    <source>
        <dbReference type="SAM" id="Phobius"/>
    </source>
</evidence>
<evidence type="ECO:0000313" key="2">
    <source>
        <dbReference type="EMBL" id="KKT92448.1"/>
    </source>
</evidence>
<proteinExistence type="predicted"/>